<protein>
    <submittedName>
        <fullName evidence="1">22022_t:CDS:1</fullName>
    </submittedName>
</protein>
<name>A0ABM8VYN5_GIGMA</name>
<organism evidence="1 2">
    <name type="scientific">Gigaspora margarita</name>
    <dbReference type="NCBI Taxonomy" id="4874"/>
    <lineage>
        <taxon>Eukaryota</taxon>
        <taxon>Fungi</taxon>
        <taxon>Fungi incertae sedis</taxon>
        <taxon>Mucoromycota</taxon>
        <taxon>Glomeromycotina</taxon>
        <taxon>Glomeromycetes</taxon>
        <taxon>Diversisporales</taxon>
        <taxon>Gigasporaceae</taxon>
        <taxon>Gigaspora</taxon>
    </lineage>
</organism>
<dbReference type="EMBL" id="CAJVQB010000288">
    <property type="protein sequence ID" value="CAG8480000.1"/>
    <property type="molecule type" value="Genomic_DNA"/>
</dbReference>
<comment type="caution">
    <text evidence="1">The sequence shown here is derived from an EMBL/GenBank/DDBJ whole genome shotgun (WGS) entry which is preliminary data.</text>
</comment>
<accession>A0ABM8VYN5</accession>
<keyword evidence="2" id="KW-1185">Reference proteome</keyword>
<evidence type="ECO:0000313" key="1">
    <source>
        <dbReference type="EMBL" id="CAG8480000.1"/>
    </source>
</evidence>
<reference evidence="1 2" key="1">
    <citation type="submission" date="2021-06" db="EMBL/GenBank/DDBJ databases">
        <authorList>
            <person name="Kallberg Y."/>
            <person name="Tangrot J."/>
            <person name="Rosling A."/>
        </authorList>
    </citation>
    <scope>NUCLEOTIDE SEQUENCE [LARGE SCALE GENOMIC DNA]</scope>
    <source>
        <strain evidence="1 2">120-4 pot B 10/14</strain>
    </source>
</reference>
<evidence type="ECO:0000313" key="2">
    <source>
        <dbReference type="Proteomes" id="UP000789901"/>
    </source>
</evidence>
<proteinExistence type="predicted"/>
<sequence length="297" mass="34673">MSQQNINNYNYYYYDVNQPTYPSNTYSTFITTIPTEKNFTQQSLYASDYQINNDLDHSTEPFSTEYFGNTHLDDGVISTKADYLNNSNPQIQKLVEAFNCSQINNNYCPCYKLISCEKTECDQAEFETPETYRLHITPRLYQNFDQNEEIPCDSLVLCQSENEPIVSTPLSTVIHQHPINPIESLTEEQTNDNVSSNYFIKKTSTMIIQSETSPETLKKYEMCEEFFIYYEKRCQVYEGGEMETFEEQGDPFKTPTINPEQNLRMFSDSILTIHQFIFMQKKCFNESLDNFGKKGIV</sequence>
<dbReference type="Proteomes" id="UP000789901">
    <property type="component" value="Unassembled WGS sequence"/>
</dbReference>
<gene>
    <name evidence="1" type="ORF">GMARGA_LOCUS1194</name>
</gene>